<name>A0A9P6FYG5_9FUNG</name>
<dbReference type="Proteomes" id="UP000780801">
    <property type="component" value="Unassembled WGS sequence"/>
</dbReference>
<feature type="region of interest" description="Disordered" evidence="1">
    <location>
        <begin position="1"/>
        <end position="40"/>
    </location>
</feature>
<dbReference type="AlphaFoldDB" id="A0A9P6FYG5"/>
<reference evidence="2" key="1">
    <citation type="journal article" date="2020" name="Fungal Divers.">
        <title>Resolving the Mortierellaceae phylogeny through synthesis of multi-gene phylogenetics and phylogenomics.</title>
        <authorList>
            <person name="Vandepol N."/>
            <person name="Liber J."/>
            <person name="Desiro A."/>
            <person name="Na H."/>
            <person name="Kennedy M."/>
            <person name="Barry K."/>
            <person name="Grigoriev I.V."/>
            <person name="Miller A.N."/>
            <person name="O'Donnell K."/>
            <person name="Stajich J.E."/>
            <person name="Bonito G."/>
        </authorList>
    </citation>
    <scope>NUCLEOTIDE SEQUENCE</scope>
    <source>
        <strain evidence="2">KOD1015</strain>
    </source>
</reference>
<evidence type="ECO:0000256" key="1">
    <source>
        <dbReference type="SAM" id="MobiDB-lite"/>
    </source>
</evidence>
<dbReference type="EMBL" id="JAABOA010000486">
    <property type="protein sequence ID" value="KAF9584163.1"/>
    <property type="molecule type" value="Genomic_DNA"/>
</dbReference>
<gene>
    <name evidence="2" type="ORF">BGW38_007378</name>
</gene>
<keyword evidence="3" id="KW-1185">Reference proteome</keyword>
<evidence type="ECO:0000313" key="3">
    <source>
        <dbReference type="Proteomes" id="UP000780801"/>
    </source>
</evidence>
<evidence type="ECO:0000313" key="2">
    <source>
        <dbReference type="EMBL" id="KAF9584163.1"/>
    </source>
</evidence>
<comment type="caution">
    <text evidence="2">The sequence shown here is derived from an EMBL/GenBank/DDBJ whole genome shotgun (WGS) entry which is preliminary data.</text>
</comment>
<dbReference type="OrthoDB" id="5341823at2759"/>
<feature type="non-terminal residue" evidence="2">
    <location>
        <position position="1"/>
    </location>
</feature>
<organism evidence="2 3">
    <name type="scientific">Lunasporangiospora selenospora</name>
    <dbReference type="NCBI Taxonomy" id="979761"/>
    <lineage>
        <taxon>Eukaryota</taxon>
        <taxon>Fungi</taxon>
        <taxon>Fungi incertae sedis</taxon>
        <taxon>Mucoromycota</taxon>
        <taxon>Mortierellomycotina</taxon>
        <taxon>Mortierellomycetes</taxon>
        <taxon>Mortierellales</taxon>
        <taxon>Mortierellaceae</taxon>
        <taxon>Lunasporangiospora</taxon>
    </lineage>
</organism>
<proteinExistence type="predicted"/>
<protein>
    <submittedName>
        <fullName evidence="2">Uncharacterized protein</fullName>
    </submittedName>
</protein>
<sequence>PQTTHYDTPASQYSQQPQTHGSMYPQHYPPAPHMDPQSAQAAYGAYPHQQGYPVPGQVDYSAYSYVGYTQDPAASAYAGGAVGWDMSGMAGQIALQLLPFNSSQPGRHKAVPLPTDFMSGPSDAPRLSMPEPHEVLGTIRGVIIRDAHGNIGLSQYVFTQATS</sequence>
<accession>A0A9P6FYG5</accession>
<feature type="compositionally biased region" description="Polar residues" evidence="1">
    <location>
        <begin position="1"/>
        <end position="21"/>
    </location>
</feature>